<evidence type="ECO:0000256" key="8">
    <source>
        <dbReference type="PIRSR" id="PIRSR006334-2"/>
    </source>
</evidence>
<dbReference type="CDD" id="cd01283">
    <property type="entry name" value="cytidine_deaminase"/>
    <property type="match status" value="2"/>
</dbReference>
<feature type="binding site" evidence="6 9">
    <location>
        <position position="132"/>
    </location>
    <ligand>
        <name>Zn(2+)</name>
        <dbReference type="ChEBI" id="CHEBI:29105"/>
        <note>catalytic</note>
    </ligand>
</feature>
<feature type="domain" description="CMP/dCMP-type deaminase" evidence="10">
    <location>
        <begin position="194"/>
        <end position="302"/>
    </location>
</feature>
<evidence type="ECO:0000256" key="2">
    <source>
        <dbReference type="ARBA" id="ARBA00011738"/>
    </source>
</evidence>
<dbReference type="RefSeq" id="WP_075497855.1">
    <property type="nucleotide sequence ID" value="NZ_CAWRBC010000118.1"/>
</dbReference>
<protein>
    <recommendedName>
        <fullName evidence="6">Cytidine deaminase</fullName>
        <ecNumber evidence="6">3.5.4.5</ecNumber>
    </recommendedName>
    <alternativeName>
        <fullName evidence="6">Cytidine aminohydrolase</fullName>
        <shortName evidence="6">CDA</shortName>
    </alternativeName>
</protein>
<proteinExistence type="inferred from homology"/>
<organism evidence="11 12">
    <name type="scientific">Moritella viscosa</name>
    <dbReference type="NCBI Taxonomy" id="80854"/>
    <lineage>
        <taxon>Bacteria</taxon>
        <taxon>Pseudomonadati</taxon>
        <taxon>Pseudomonadota</taxon>
        <taxon>Gammaproteobacteria</taxon>
        <taxon>Alteromonadales</taxon>
        <taxon>Moritellaceae</taxon>
        <taxon>Moritella</taxon>
    </lineage>
</organism>
<dbReference type="InterPro" id="IPR020797">
    <property type="entry name" value="Cytidine_deaminase_bacteria"/>
</dbReference>
<dbReference type="Pfam" id="PF00383">
    <property type="entry name" value="dCMP_cyt_deam_1"/>
    <property type="match status" value="1"/>
</dbReference>
<dbReference type="GO" id="GO:0004126">
    <property type="term" value="F:cytidine deaminase activity"/>
    <property type="evidence" value="ECO:0007669"/>
    <property type="project" value="UniProtKB-UniRule"/>
</dbReference>
<evidence type="ECO:0000256" key="7">
    <source>
        <dbReference type="PIRSR" id="PIRSR006334-1"/>
    </source>
</evidence>
<dbReference type="PROSITE" id="PS51747">
    <property type="entry name" value="CYT_DCMP_DEAMINASES_2"/>
    <property type="match status" value="2"/>
</dbReference>
<evidence type="ECO:0000256" key="3">
    <source>
        <dbReference type="ARBA" id="ARBA00022723"/>
    </source>
</evidence>
<sequence>MKNNLQTALSSLPKSLQSHILPIISKPDFKGVISADDVDLLQLHSALETPELLFSLLPLAAAYSVAPISEFNVGAIARAGSGNLYFGANYEFTNQALFNSVHAEQAAINNVFSHHETEILDITITASPCGHCRQFMNELSCANELIVNLEASGSKPLSVLLPDSFGPSDLGVTSPLLTAEAVSLSFNTNSAVNDSHSTLANVALQAANTSYAPYSHCHAGIALKTTNGTVISGRYIENAAFNPSLSPLQSVLINLNLAGYELADIEAMILVEEIGTKMSHAQATQVLVSELGVVNYQSLFAN</sequence>
<dbReference type="FunFam" id="3.40.140.10:FF:000007">
    <property type="entry name" value="Cytidine deaminase"/>
    <property type="match status" value="1"/>
</dbReference>
<dbReference type="PIRSF" id="PIRSF006334">
    <property type="entry name" value="Cdd_plus_pseudo"/>
    <property type="match status" value="1"/>
</dbReference>
<feature type="binding site" evidence="6 9">
    <location>
        <position position="102"/>
    </location>
    <ligand>
        <name>Zn(2+)</name>
        <dbReference type="ChEBI" id="CHEBI:29105"/>
        <note>catalytic</note>
    </ligand>
</feature>
<dbReference type="GO" id="GO:0042802">
    <property type="term" value="F:identical protein binding"/>
    <property type="evidence" value="ECO:0007669"/>
    <property type="project" value="UniProtKB-ARBA"/>
</dbReference>
<dbReference type="InterPro" id="IPR016193">
    <property type="entry name" value="Cytidine_deaminase-like"/>
</dbReference>
<comment type="catalytic activity">
    <reaction evidence="6">
        <text>2'-deoxycytidine + H2O + H(+) = 2'-deoxyuridine + NH4(+)</text>
        <dbReference type="Rhea" id="RHEA:13433"/>
        <dbReference type="ChEBI" id="CHEBI:15377"/>
        <dbReference type="ChEBI" id="CHEBI:15378"/>
        <dbReference type="ChEBI" id="CHEBI:15698"/>
        <dbReference type="ChEBI" id="CHEBI:16450"/>
        <dbReference type="ChEBI" id="CHEBI:28938"/>
        <dbReference type="EC" id="3.5.4.5"/>
    </reaction>
</comment>
<dbReference type="HAMAP" id="MF_01558">
    <property type="entry name" value="Cyt_deam"/>
    <property type="match status" value="1"/>
</dbReference>
<dbReference type="PROSITE" id="PS00903">
    <property type="entry name" value="CYT_DCMP_DEAMINASES_1"/>
    <property type="match status" value="1"/>
</dbReference>
<dbReference type="GO" id="GO:0072527">
    <property type="term" value="P:pyrimidine-containing compound metabolic process"/>
    <property type="evidence" value="ECO:0007669"/>
    <property type="project" value="UniProtKB-ARBA"/>
</dbReference>
<feature type="domain" description="CMP/dCMP-type deaminase" evidence="10">
    <location>
        <begin position="48"/>
        <end position="168"/>
    </location>
</feature>
<dbReference type="EC" id="3.5.4.5" evidence="6"/>
<accession>A0A1L0C9G0</accession>
<feature type="active site" description="Proton donor" evidence="6 7">
    <location>
        <position position="104"/>
    </location>
</feature>
<name>A0A1L0C9G0_9GAMM</name>
<comment type="cofactor">
    <cofactor evidence="6 9">
        <name>Zn(2+)</name>
        <dbReference type="ChEBI" id="CHEBI:29105"/>
    </cofactor>
    <text evidence="6 9">Binds 1 zinc ion.</text>
</comment>
<dbReference type="InterPro" id="IPR050202">
    <property type="entry name" value="Cyt/Deoxycyt_deaminase"/>
</dbReference>
<evidence type="ECO:0000313" key="12">
    <source>
        <dbReference type="Proteomes" id="UP000183794"/>
    </source>
</evidence>
<dbReference type="Pfam" id="PF08211">
    <property type="entry name" value="dCMP_cyt_deam_2"/>
    <property type="match status" value="1"/>
</dbReference>
<comment type="function">
    <text evidence="6">This enzyme scavenges exogenous and endogenous cytidine and 2'-deoxycytidine for UMP synthesis.</text>
</comment>
<dbReference type="Proteomes" id="UP000183794">
    <property type="component" value="Unassembled WGS sequence"/>
</dbReference>
<evidence type="ECO:0000256" key="6">
    <source>
        <dbReference type="HAMAP-Rule" id="MF_01558"/>
    </source>
</evidence>
<keyword evidence="3 6" id="KW-0479">Metal-binding</keyword>
<gene>
    <name evidence="6" type="primary">cdd</name>
    <name evidence="11" type="ORF">NVI5450_3713</name>
</gene>
<evidence type="ECO:0000256" key="5">
    <source>
        <dbReference type="ARBA" id="ARBA00022833"/>
    </source>
</evidence>
<evidence type="ECO:0000313" key="11">
    <source>
        <dbReference type="EMBL" id="SGZ11584.1"/>
    </source>
</evidence>
<comment type="catalytic activity">
    <reaction evidence="6">
        <text>cytidine + H2O + H(+) = uridine + NH4(+)</text>
        <dbReference type="Rhea" id="RHEA:16069"/>
        <dbReference type="ChEBI" id="CHEBI:15377"/>
        <dbReference type="ChEBI" id="CHEBI:15378"/>
        <dbReference type="ChEBI" id="CHEBI:16704"/>
        <dbReference type="ChEBI" id="CHEBI:17562"/>
        <dbReference type="ChEBI" id="CHEBI:28938"/>
        <dbReference type="EC" id="3.5.4.5"/>
    </reaction>
</comment>
<evidence type="ECO:0000256" key="1">
    <source>
        <dbReference type="ARBA" id="ARBA00006576"/>
    </source>
</evidence>
<keyword evidence="5 6" id="KW-0862">Zinc</keyword>
<reference evidence="11 12" key="1">
    <citation type="submission" date="2016-11" db="EMBL/GenBank/DDBJ databases">
        <authorList>
            <person name="Jaros S."/>
            <person name="Januszkiewicz K."/>
            <person name="Wedrychowicz H."/>
        </authorList>
    </citation>
    <scope>NUCLEOTIDE SEQUENCE [LARGE SCALE GENOMIC DNA]</scope>
    <source>
        <strain evidence="11">NVI 5450</strain>
    </source>
</reference>
<dbReference type="NCBIfam" id="NF006537">
    <property type="entry name" value="PRK09027.1"/>
    <property type="match status" value="1"/>
</dbReference>
<comment type="subunit">
    <text evidence="2 6">Homodimer.</text>
</comment>
<feature type="binding site" evidence="6 8">
    <location>
        <begin position="89"/>
        <end position="91"/>
    </location>
    <ligand>
        <name>substrate</name>
    </ligand>
</feature>
<evidence type="ECO:0000256" key="4">
    <source>
        <dbReference type="ARBA" id="ARBA00022801"/>
    </source>
</evidence>
<dbReference type="GO" id="GO:0005829">
    <property type="term" value="C:cytosol"/>
    <property type="evidence" value="ECO:0007669"/>
    <property type="project" value="TreeGrafter"/>
</dbReference>
<dbReference type="InterPro" id="IPR002125">
    <property type="entry name" value="CMP_dCMP_dom"/>
</dbReference>
<dbReference type="GO" id="GO:0055086">
    <property type="term" value="P:nucleobase-containing small molecule metabolic process"/>
    <property type="evidence" value="ECO:0007669"/>
    <property type="project" value="UniProtKB-ARBA"/>
</dbReference>
<dbReference type="AlphaFoldDB" id="A0A1L0C9G0"/>
<evidence type="ECO:0000259" key="10">
    <source>
        <dbReference type="PROSITE" id="PS51747"/>
    </source>
</evidence>
<dbReference type="OrthoDB" id="9795347at2"/>
<dbReference type="GO" id="GO:0008270">
    <property type="term" value="F:zinc ion binding"/>
    <property type="evidence" value="ECO:0007669"/>
    <property type="project" value="UniProtKB-UniRule"/>
</dbReference>
<dbReference type="InterPro" id="IPR013171">
    <property type="entry name" value="Cyd/dCyd_deaminase_Zn-bd"/>
</dbReference>
<dbReference type="Gene3D" id="3.40.140.10">
    <property type="entry name" value="Cytidine Deaminase, domain 2"/>
    <property type="match status" value="2"/>
</dbReference>
<dbReference type="PANTHER" id="PTHR11644:SF2">
    <property type="entry name" value="CYTIDINE DEAMINASE"/>
    <property type="match status" value="1"/>
</dbReference>
<dbReference type="EMBL" id="FPLD01000102">
    <property type="protein sequence ID" value="SGZ11584.1"/>
    <property type="molecule type" value="Genomic_DNA"/>
</dbReference>
<evidence type="ECO:0000256" key="9">
    <source>
        <dbReference type="PIRSR" id="PIRSR006334-3"/>
    </source>
</evidence>
<feature type="binding site" evidence="6 9">
    <location>
        <position position="129"/>
    </location>
    <ligand>
        <name>Zn(2+)</name>
        <dbReference type="ChEBI" id="CHEBI:29105"/>
        <note>catalytic</note>
    </ligand>
</feature>
<keyword evidence="4 6" id="KW-0378">Hydrolase</keyword>
<comment type="similarity">
    <text evidence="1 6">Belongs to the cytidine and deoxycytidylate deaminase family.</text>
</comment>
<dbReference type="PANTHER" id="PTHR11644">
    <property type="entry name" value="CYTIDINE DEAMINASE"/>
    <property type="match status" value="1"/>
</dbReference>
<dbReference type="SUPFAM" id="SSF53927">
    <property type="entry name" value="Cytidine deaminase-like"/>
    <property type="match status" value="2"/>
</dbReference>
<dbReference type="InterPro" id="IPR016192">
    <property type="entry name" value="APOBEC/CMP_deaminase_Zn-bd"/>
</dbReference>